<evidence type="ECO:0000313" key="2">
    <source>
        <dbReference type="Proteomes" id="UP000076154"/>
    </source>
</evidence>
<comment type="caution">
    <text evidence="1">The sequence shown here is derived from an EMBL/GenBank/DDBJ whole genome shotgun (WGS) entry which is preliminary data.</text>
</comment>
<gene>
    <name evidence="1" type="ORF">Hypma_012118</name>
</gene>
<reference evidence="1" key="1">
    <citation type="submission" date="2018-04" db="EMBL/GenBank/DDBJ databases">
        <title>Whole genome sequencing of Hypsizygus marmoreus.</title>
        <authorList>
            <person name="Choi I.-G."/>
            <person name="Min B."/>
            <person name="Kim J.-G."/>
            <person name="Kim S."/>
            <person name="Oh Y.-L."/>
            <person name="Kong W.-S."/>
            <person name="Park H."/>
            <person name="Jeong J."/>
            <person name="Song E.-S."/>
        </authorList>
    </citation>
    <scope>NUCLEOTIDE SEQUENCE [LARGE SCALE GENOMIC DNA]</scope>
    <source>
        <strain evidence="1">51987-8</strain>
    </source>
</reference>
<proteinExistence type="predicted"/>
<protein>
    <submittedName>
        <fullName evidence="1">Uncharacterized protein</fullName>
    </submittedName>
</protein>
<evidence type="ECO:0000313" key="1">
    <source>
        <dbReference type="EMBL" id="RDB20619.1"/>
    </source>
</evidence>
<keyword evidence="2" id="KW-1185">Reference proteome</keyword>
<name>A0A369JEN3_HYPMA</name>
<organism evidence="1 2">
    <name type="scientific">Hypsizygus marmoreus</name>
    <name type="common">White beech mushroom</name>
    <name type="synonym">Agaricus marmoreus</name>
    <dbReference type="NCBI Taxonomy" id="39966"/>
    <lineage>
        <taxon>Eukaryota</taxon>
        <taxon>Fungi</taxon>
        <taxon>Dikarya</taxon>
        <taxon>Basidiomycota</taxon>
        <taxon>Agaricomycotina</taxon>
        <taxon>Agaricomycetes</taxon>
        <taxon>Agaricomycetidae</taxon>
        <taxon>Agaricales</taxon>
        <taxon>Tricholomatineae</taxon>
        <taxon>Lyophyllaceae</taxon>
        <taxon>Hypsizygus</taxon>
    </lineage>
</organism>
<accession>A0A369JEN3</accession>
<dbReference type="InParanoid" id="A0A369JEN3"/>
<dbReference type="EMBL" id="LUEZ02000058">
    <property type="protein sequence ID" value="RDB20619.1"/>
    <property type="molecule type" value="Genomic_DNA"/>
</dbReference>
<dbReference type="AlphaFoldDB" id="A0A369JEN3"/>
<sequence>MQKKNLRHRDIPRIQESKPGCTIMAKRRYYTRTEALRRQLSETCKIGSYCAKFNLKVKHAELNPAYTAADRGYRYTNEMVRMRHFHIATESSSATTVIARGYLYTNTDVAAPNVHSIQCMCLVAHFTFSKQDKCSRCYYCTHRTWYGRPEPYSHQNADMEVDSPLMGQKKLIEVINALPARNRTQHAASRSNVERYCYTNIKVRN</sequence>
<dbReference type="Proteomes" id="UP000076154">
    <property type="component" value="Unassembled WGS sequence"/>
</dbReference>